<name>A0A9P5JY20_9AGAM</name>
<sequence>MSYLAPSTSSLQSDAERISRGATSGESQSQRPHTALIHILDDDSLLNVFSLYRSFLLGKDNDDDDRFKEGKRQWVEECWWYKLVHVCQRWRNLIFRSASYLGLSLVCTNGTPVADMLAYSPSLPLVIDYFEGYDGVTAEDEEGAILALKQRNRVRRVRLFTITNLQKFIAAIDKEYPILEHLIIWNRIKENTTISMFPETVEAPHLRHFALVDITLPIESRLLTTAVHLVTLYLVMNNPHTYFNPNTLLAWLSFMPKLETLKISFLFSAPDRDVERQPTHPPVMSPVTLPNLYHFYFRGDSTYLEALVHRITPCPEKLDICFVIQPTFSVPCLLQLMNTRENLKFERAIFRFSEWQAFMAFYPRGEAEMYALSIAVNGCGFVLQLSSVAKICNSLSQIFSAVEHLTLDIGTLDSWSTEEYSLGVNSVGWRQLLSSFSNVKTLRIHKILVEGVSRCLELDDGDLSLGLLPELQELIL</sequence>
<gene>
    <name evidence="2" type="ORF">DFH94DRAFT_856914</name>
</gene>
<reference evidence="2" key="1">
    <citation type="submission" date="2019-10" db="EMBL/GenBank/DDBJ databases">
        <authorList>
            <consortium name="DOE Joint Genome Institute"/>
            <person name="Kuo A."/>
            <person name="Miyauchi S."/>
            <person name="Kiss E."/>
            <person name="Drula E."/>
            <person name="Kohler A."/>
            <person name="Sanchez-Garcia M."/>
            <person name="Andreopoulos B."/>
            <person name="Barry K.W."/>
            <person name="Bonito G."/>
            <person name="Buee M."/>
            <person name="Carver A."/>
            <person name="Chen C."/>
            <person name="Cichocki N."/>
            <person name="Clum A."/>
            <person name="Culley D."/>
            <person name="Crous P.W."/>
            <person name="Fauchery L."/>
            <person name="Girlanda M."/>
            <person name="Hayes R."/>
            <person name="Keri Z."/>
            <person name="LaButti K."/>
            <person name="Lipzen A."/>
            <person name="Lombard V."/>
            <person name="Magnuson J."/>
            <person name="Maillard F."/>
            <person name="Morin E."/>
            <person name="Murat C."/>
            <person name="Nolan M."/>
            <person name="Ohm R."/>
            <person name="Pangilinan J."/>
            <person name="Pereira M."/>
            <person name="Perotto S."/>
            <person name="Peter M."/>
            <person name="Riley R."/>
            <person name="Sitrit Y."/>
            <person name="Stielow B."/>
            <person name="Szollosi G."/>
            <person name="Zifcakova L."/>
            <person name="Stursova M."/>
            <person name="Spatafora J.W."/>
            <person name="Tedersoo L."/>
            <person name="Vaario L.-M."/>
            <person name="Yamada A."/>
            <person name="Yan M."/>
            <person name="Wang P."/>
            <person name="Xu J."/>
            <person name="Bruns T."/>
            <person name="Baldrian P."/>
            <person name="Vilgalys R."/>
            <person name="Henrissat B."/>
            <person name="Grigoriev I.V."/>
            <person name="Hibbett D."/>
            <person name="Nagy L.G."/>
            <person name="Martin F.M."/>
        </authorList>
    </citation>
    <scope>NUCLEOTIDE SEQUENCE</scope>
    <source>
        <strain evidence="2">Prilba</strain>
    </source>
</reference>
<dbReference type="AlphaFoldDB" id="A0A9P5JY20"/>
<reference evidence="2" key="2">
    <citation type="journal article" date="2020" name="Nat. Commun.">
        <title>Large-scale genome sequencing of mycorrhizal fungi provides insights into the early evolution of symbiotic traits.</title>
        <authorList>
            <person name="Miyauchi S."/>
            <person name="Kiss E."/>
            <person name="Kuo A."/>
            <person name="Drula E."/>
            <person name="Kohler A."/>
            <person name="Sanchez-Garcia M."/>
            <person name="Morin E."/>
            <person name="Andreopoulos B."/>
            <person name="Barry K.W."/>
            <person name="Bonito G."/>
            <person name="Buee M."/>
            <person name="Carver A."/>
            <person name="Chen C."/>
            <person name="Cichocki N."/>
            <person name="Clum A."/>
            <person name="Culley D."/>
            <person name="Crous P.W."/>
            <person name="Fauchery L."/>
            <person name="Girlanda M."/>
            <person name="Hayes R.D."/>
            <person name="Keri Z."/>
            <person name="LaButti K."/>
            <person name="Lipzen A."/>
            <person name="Lombard V."/>
            <person name="Magnuson J."/>
            <person name="Maillard F."/>
            <person name="Murat C."/>
            <person name="Nolan M."/>
            <person name="Ohm R.A."/>
            <person name="Pangilinan J."/>
            <person name="Pereira M.F."/>
            <person name="Perotto S."/>
            <person name="Peter M."/>
            <person name="Pfister S."/>
            <person name="Riley R."/>
            <person name="Sitrit Y."/>
            <person name="Stielow J.B."/>
            <person name="Szollosi G."/>
            <person name="Zifcakova L."/>
            <person name="Stursova M."/>
            <person name="Spatafora J.W."/>
            <person name="Tedersoo L."/>
            <person name="Vaario L.M."/>
            <person name="Yamada A."/>
            <person name="Yan M."/>
            <person name="Wang P."/>
            <person name="Xu J."/>
            <person name="Bruns T."/>
            <person name="Baldrian P."/>
            <person name="Vilgalys R."/>
            <person name="Dunand C."/>
            <person name="Henrissat B."/>
            <person name="Grigoriev I.V."/>
            <person name="Hibbett D."/>
            <person name="Nagy L.G."/>
            <person name="Martin F.M."/>
        </authorList>
    </citation>
    <scope>NUCLEOTIDE SEQUENCE</scope>
    <source>
        <strain evidence="2">Prilba</strain>
    </source>
</reference>
<comment type="caution">
    <text evidence="2">The sequence shown here is derived from an EMBL/GenBank/DDBJ whole genome shotgun (WGS) entry which is preliminary data.</text>
</comment>
<evidence type="ECO:0000256" key="1">
    <source>
        <dbReference type="SAM" id="MobiDB-lite"/>
    </source>
</evidence>
<dbReference type="EMBL" id="WHVB01000031">
    <property type="protein sequence ID" value="KAF8468572.1"/>
    <property type="molecule type" value="Genomic_DNA"/>
</dbReference>
<evidence type="ECO:0000313" key="3">
    <source>
        <dbReference type="Proteomes" id="UP000759537"/>
    </source>
</evidence>
<evidence type="ECO:0000313" key="2">
    <source>
        <dbReference type="EMBL" id="KAF8468572.1"/>
    </source>
</evidence>
<proteinExistence type="predicted"/>
<organism evidence="2 3">
    <name type="scientific">Russula ochroleuca</name>
    <dbReference type="NCBI Taxonomy" id="152965"/>
    <lineage>
        <taxon>Eukaryota</taxon>
        <taxon>Fungi</taxon>
        <taxon>Dikarya</taxon>
        <taxon>Basidiomycota</taxon>
        <taxon>Agaricomycotina</taxon>
        <taxon>Agaricomycetes</taxon>
        <taxon>Russulales</taxon>
        <taxon>Russulaceae</taxon>
        <taxon>Russula</taxon>
    </lineage>
</organism>
<accession>A0A9P5JY20</accession>
<evidence type="ECO:0008006" key="4">
    <source>
        <dbReference type="Google" id="ProtNLM"/>
    </source>
</evidence>
<feature type="region of interest" description="Disordered" evidence="1">
    <location>
        <begin position="1"/>
        <end position="30"/>
    </location>
</feature>
<feature type="compositionally biased region" description="Polar residues" evidence="1">
    <location>
        <begin position="1"/>
        <end position="13"/>
    </location>
</feature>
<keyword evidence="3" id="KW-1185">Reference proteome</keyword>
<feature type="compositionally biased region" description="Polar residues" evidence="1">
    <location>
        <begin position="21"/>
        <end position="30"/>
    </location>
</feature>
<protein>
    <recommendedName>
        <fullName evidence="4">F-box domain-containing protein</fullName>
    </recommendedName>
</protein>
<dbReference type="Proteomes" id="UP000759537">
    <property type="component" value="Unassembled WGS sequence"/>
</dbReference>